<organism evidence="3 12">
    <name type="scientific">Phytophthora fragariae</name>
    <dbReference type="NCBI Taxonomy" id="53985"/>
    <lineage>
        <taxon>Eukaryota</taxon>
        <taxon>Sar</taxon>
        <taxon>Stramenopiles</taxon>
        <taxon>Oomycota</taxon>
        <taxon>Peronosporomycetes</taxon>
        <taxon>Peronosporales</taxon>
        <taxon>Peronosporaceae</taxon>
        <taxon>Phytophthora</taxon>
    </lineage>
</organism>
<evidence type="ECO:0000313" key="4">
    <source>
        <dbReference type="EMBL" id="KAE9147933.1"/>
    </source>
</evidence>
<dbReference type="Proteomes" id="UP000440732">
    <property type="component" value="Unassembled WGS sequence"/>
</dbReference>
<evidence type="ECO:0000313" key="10">
    <source>
        <dbReference type="Proteomes" id="UP000437068"/>
    </source>
</evidence>
<dbReference type="EMBL" id="QXGB01000241">
    <property type="protein sequence ID" value="KAE9223026.1"/>
    <property type="molecule type" value="Genomic_DNA"/>
</dbReference>
<gene>
    <name evidence="6" type="ORF">PF001_g7207</name>
    <name evidence="5" type="ORF">PF005_g6460</name>
    <name evidence="4" type="ORF">PF006_g7435</name>
    <name evidence="3" type="ORF">PF007_g6409</name>
    <name evidence="7" type="ORF">PF008_g7136</name>
    <name evidence="1" type="ORF">PF009_g7379</name>
    <name evidence="2" type="ORF">PF011_g5536</name>
</gene>
<dbReference type="AlphaFoldDB" id="A0A6A3T778"/>
<evidence type="ECO:0000313" key="1">
    <source>
        <dbReference type="EMBL" id="KAE8942881.1"/>
    </source>
</evidence>
<evidence type="ECO:0000313" key="9">
    <source>
        <dbReference type="Proteomes" id="UP000433483"/>
    </source>
</evidence>
<evidence type="ECO:0000313" key="12">
    <source>
        <dbReference type="Proteomes" id="UP000441208"/>
    </source>
</evidence>
<dbReference type="Proteomes" id="UP000460718">
    <property type="component" value="Unassembled WGS sequence"/>
</dbReference>
<dbReference type="EMBL" id="QXGE01000302">
    <property type="protein sequence ID" value="KAE9316671.1"/>
    <property type="molecule type" value="Genomic_DNA"/>
</dbReference>
<reference evidence="8 9" key="1">
    <citation type="submission" date="2018-08" db="EMBL/GenBank/DDBJ databases">
        <title>Genomic investigation of the strawberry pathogen Phytophthora fragariae indicates pathogenicity is determined by transcriptional variation in three key races.</title>
        <authorList>
            <person name="Adams T.M."/>
            <person name="Armitage A.D."/>
            <person name="Sobczyk M.K."/>
            <person name="Bates H.J."/>
            <person name="Dunwell J.M."/>
            <person name="Nellist C.F."/>
            <person name="Harrison R.J."/>
        </authorList>
    </citation>
    <scope>NUCLEOTIDE SEQUENCE [LARGE SCALE GENOMIC DNA]</scope>
    <source>
        <strain evidence="6 10">A4</strain>
        <strain evidence="5 9">NOV-27</strain>
        <strain evidence="4 11">NOV-5</strain>
        <strain evidence="3 12">NOV-71</strain>
        <strain evidence="7 14">NOV-77</strain>
        <strain evidence="1 8">NOV-9</strain>
        <strain evidence="2 13">SCRP245</strain>
    </source>
</reference>
<keyword evidence="9" id="KW-1185">Reference proteome</keyword>
<dbReference type="EMBL" id="QXFY01000296">
    <property type="protein sequence ID" value="KAE9348898.1"/>
    <property type="molecule type" value="Genomic_DNA"/>
</dbReference>
<comment type="caution">
    <text evidence="3">The sequence shown here is derived from an EMBL/GenBank/DDBJ whole genome shotgun (WGS) entry which is preliminary data.</text>
</comment>
<dbReference type="EMBL" id="QXFW01000218">
    <property type="protein sequence ID" value="KAE9020169.1"/>
    <property type="molecule type" value="Genomic_DNA"/>
</dbReference>
<dbReference type="EMBL" id="QXFZ01000238">
    <property type="protein sequence ID" value="KAE9125283.1"/>
    <property type="molecule type" value="Genomic_DNA"/>
</dbReference>
<evidence type="ECO:0000313" key="8">
    <source>
        <dbReference type="Proteomes" id="UP000429523"/>
    </source>
</evidence>
<protein>
    <submittedName>
        <fullName evidence="3">Uncharacterized protein</fullName>
    </submittedName>
</protein>
<dbReference type="Proteomes" id="UP000429523">
    <property type="component" value="Unassembled WGS sequence"/>
</dbReference>
<dbReference type="Proteomes" id="UP000441208">
    <property type="component" value="Unassembled WGS sequence"/>
</dbReference>
<evidence type="ECO:0000313" key="14">
    <source>
        <dbReference type="Proteomes" id="UP000486351"/>
    </source>
</evidence>
<dbReference type="EMBL" id="QXGF01000283">
    <property type="protein sequence ID" value="KAE8942881.1"/>
    <property type="molecule type" value="Genomic_DNA"/>
</dbReference>
<evidence type="ECO:0000313" key="7">
    <source>
        <dbReference type="EMBL" id="KAE9348898.1"/>
    </source>
</evidence>
<evidence type="ECO:0000313" key="13">
    <source>
        <dbReference type="Proteomes" id="UP000460718"/>
    </source>
</evidence>
<name>A0A6A3T778_9STRA</name>
<evidence type="ECO:0000313" key="11">
    <source>
        <dbReference type="Proteomes" id="UP000440732"/>
    </source>
</evidence>
<sequence>MSAPPKRLRAGALHCNLWLNHAVRHGSTGELRDSATVVTATSLKQSLSFFSLIEARLCGSTTSPRLWLDRNLAGAGV</sequence>
<proteinExistence type="predicted"/>
<evidence type="ECO:0000313" key="2">
    <source>
        <dbReference type="EMBL" id="KAE9020169.1"/>
    </source>
</evidence>
<evidence type="ECO:0000313" key="3">
    <source>
        <dbReference type="EMBL" id="KAE9125283.1"/>
    </source>
</evidence>
<accession>A0A6A3T778</accession>
<dbReference type="Proteomes" id="UP000433483">
    <property type="component" value="Unassembled WGS sequence"/>
</dbReference>
<dbReference type="Proteomes" id="UP000437068">
    <property type="component" value="Unassembled WGS sequence"/>
</dbReference>
<evidence type="ECO:0000313" key="6">
    <source>
        <dbReference type="EMBL" id="KAE9316671.1"/>
    </source>
</evidence>
<dbReference type="EMBL" id="QXGA01000319">
    <property type="protein sequence ID" value="KAE9147933.1"/>
    <property type="molecule type" value="Genomic_DNA"/>
</dbReference>
<evidence type="ECO:0000313" key="5">
    <source>
        <dbReference type="EMBL" id="KAE9223026.1"/>
    </source>
</evidence>
<dbReference type="Proteomes" id="UP000486351">
    <property type="component" value="Unassembled WGS sequence"/>
</dbReference>